<sequence length="133" mass="14919">MIPLNNQFKVLSITRYSPLDQHQVLTLGTGELKWRTIKSSTPQNYFQHGICINGVLYYPVCTRGRDMIGCFHVRSETFSFIEVETTSIGAGTLINYNGKLGSLISDRGDRFADGESRSIKLLVLGNVYLTKLI</sequence>
<gene>
    <name evidence="2" type="ORF">DARMORV10_C04P17610.1</name>
</gene>
<dbReference type="Pfam" id="PF08268">
    <property type="entry name" value="FBA_3"/>
    <property type="match status" value="1"/>
</dbReference>
<accession>A0A816JDE6</accession>
<dbReference type="Proteomes" id="UP001295469">
    <property type="component" value="Chromosome C04"/>
</dbReference>
<organism evidence="2">
    <name type="scientific">Brassica napus</name>
    <name type="common">Rape</name>
    <dbReference type="NCBI Taxonomy" id="3708"/>
    <lineage>
        <taxon>Eukaryota</taxon>
        <taxon>Viridiplantae</taxon>
        <taxon>Streptophyta</taxon>
        <taxon>Embryophyta</taxon>
        <taxon>Tracheophyta</taxon>
        <taxon>Spermatophyta</taxon>
        <taxon>Magnoliopsida</taxon>
        <taxon>eudicotyledons</taxon>
        <taxon>Gunneridae</taxon>
        <taxon>Pentapetalae</taxon>
        <taxon>rosids</taxon>
        <taxon>malvids</taxon>
        <taxon>Brassicales</taxon>
        <taxon>Brassicaceae</taxon>
        <taxon>Brassiceae</taxon>
        <taxon>Brassica</taxon>
    </lineage>
</organism>
<name>A0A816JDE6_BRANA</name>
<dbReference type="AlphaFoldDB" id="A0A816JDE6"/>
<dbReference type="PANTHER" id="PTHR31111">
    <property type="entry name" value="BNAA05G37150D PROTEIN-RELATED"/>
    <property type="match status" value="1"/>
</dbReference>
<evidence type="ECO:0000259" key="1">
    <source>
        <dbReference type="Pfam" id="PF08268"/>
    </source>
</evidence>
<proteinExistence type="predicted"/>
<evidence type="ECO:0000313" key="2">
    <source>
        <dbReference type="EMBL" id="CAF1823802.1"/>
    </source>
</evidence>
<dbReference type="InterPro" id="IPR017451">
    <property type="entry name" value="F-box-assoc_interact_dom"/>
</dbReference>
<protein>
    <submittedName>
        <fullName evidence="2">(rape) hypothetical protein</fullName>
    </submittedName>
</protein>
<feature type="domain" description="F-box associated beta-propeller type 3" evidence="1">
    <location>
        <begin position="3"/>
        <end position="126"/>
    </location>
</feature>
<dbReference type="PANTHER" id="PTHR31111:SF58">
    <property type="entry name" value="F-BOX DOMAIN-CONTAINING PROTEIN"/>
    <property type="match status" value="1"/>
</dbReference>
<reference evidence="2" key="1">
    <citation type="submission" date="2021-01" db="EMBL/GenBank/DDBJ databases">
        <authorList>
            <consortium name="Genoscope - CEA"/>
            <person name="William W."/>
        </authorList>
    </citation>
    <scope>NUCLEOTIDE SEQUENCE</scope>
</reference>
<dbReference type="InterPro" id="IPR013187">
    <property type="entry name" value="F-box-assoc_dom_typ3"/>
</dbReference>
<dbReference type="NCBIfam" id="TIGR01640">
    <property type="entry name" value="F_box_assoc_1"/>
    <property type="match status" value="1"/>
</dbReference>
<dbReference type="EMBL" id="HG994368">
    <property type="protein sequence ID" value="CAF1823802.1"/>
    <property type="molecule type" value="Genomic_DNA"/>
</dbReference>